<evidence type="ECO:0000259" key="14">
    <source>
        <dbReference type="SMART" id="SM00475"/>
    </source>
</evidence>
<dbReference type="Pfam" id="PF02739">
    <property type="entry name" value="5_3_exonuc_N"/>
    <property type="match status" value="1"/>
</dbReference>
<evidence type="ECO:0000313" key="16">
    <source>
        <dbReference type="EMBL" id="KAB1442074.1"/>
    </source>
</evidence>
<comment type="caution">
    <text evidence="16">The sequence shown here is derived from an EMBL/GenBank/DDBJ whole genome shotgun (WGS) entry which is preliminary data.</text>
</comment>
<dbReference type="Pfam" id="PF00476">
    <property type="entry name" value="DNA_pol_A"/>
    <property type="match status" value="1"/>
</dbReference>
<dbReference type="Gene3D" id="3.30.70.370">
    <property type="match status" value="1"/>
</dbReference>
<evidence type="ECO:0000256" key="7">
    <source>
        <dbReference type="ARBA" id="ARBA00022763"/>
    </source>
</evidence>
<dbReference type="InterPro" id="IPR020046">
    <property type="entry name" value="5-3_exonucl_a-hlix_arch_N"/>
</dbReference>
<keyword evidence="5 13" id="KW-0548">Nucleotidyltransferase</keyword>
<gene>
    <name evidence="13 16" type="primary">polA</name>
    <name evidence="16" type="ORF">F8A88_06305</name>
</gene>
<dbReference type="InterPro" id="IPR019760">
    <property type="entry name" value="DNA-dir_DNA_pol_A_CS"/>
</dbReference>
<evidence type="ECO:0000256" key="5">
    <source>
        <dbReference type="ARBA" id="ARBA00022695"/>
    </source>
</evidence>
<reference evidence="16 17" key="1">
    <citation type="journal article" date="2017" name="Int. J. Syst. Evol. Microbiol.">
        <title>Desulfovibrio senegalensis sp. nov., a mesophilic sulfate reducer isolated from marine sediment.</title>
        <authorList>
            <person name="Thioye A."/>
            <person name="Gam Z.B.A."/>
            <person name="Mbengue M."/>
            <person name="Cayol J.L."/>
            <person name="Joseph-Bartoli M."/>
            <person name="Toure-Kane C."/>
            <person name="Labat M."/>
        </authorList>
    </citation>
    <scope>NUCLEOTIDE SEQUENCE [LARGE SCALE GENOMIC DNA]</scope>
    <source>
        <strain evidence="16 17">DSM 101509</strain>
    </source>
</reference>
<keyword evidence="4 13" id="KW-0808">Transferase</keyword>
<dbReference type="InterPro" id="IPR002421">
    <property type="entry name" value="5-3_exonuclease"/>
</dbReference>
<dbReference type="CDD" id="cd09898">
    <property type="entry name" value="H3TH_53EXO"/>
    <property type="match status" value="1"/>
</dbReference>
<dbReference type="Gene3D" id="1.20.1060.10">
    <property type="entry name" value="Taq DNA Polymerase, Chain T, domain 4"/>
    <property type="match status" value="1"/>
</dbReference>
<dbReference type="SUPFAM" id="SSF88723">
    <property type="entry name" value="PIN domain-like"/>
    <property type="match status" value="1"/>
</dbReference>
<dbReference type="NCBIfam" id="TIGR00593">
    <property type="entry name" value="pola"/>
    <property type="match status" value="1"/>
</dbReference>
<evidence type="ECO:0000256" key="12">
    <source>
        <dbReference type="NCBIfam" id="TIGR00593"/>
    </source>
</evidence>
<accession>A0A6N6N4E2</accession>
<dbReference type="CDD" id="cd09859">
    <property type="entry name" value="PIN_53EXO"/>
    <property type="match status" value="1"/>
</dbReference>
<dbReference type="EMBL" id="WAIE01000002">
    <property type="protein sequence ID" value="KAB1442074.1"/>
    <property type="molecule type" value="Genomic_DNA"/>
</dbReference>
<keyword evidence="13" id="KW-0378">Hydrolase</keyword>
<comment type="function">
    <text evidence="13">In addition to polymerase activity, this DNA polymerase exhibits 5'-3' exonuclease activity.</text>
</comment>
<protein>
    <recommendedName>
        <fullName evidence="3 12">DNA polymerase I</fullName>
        <ecNumber evidence="2 12">2.7.7.7</ecNumber>
    </recommendedName>
</protein>
<dbReference type="GO" id="GO:0003677">
    <property type="term" value="F:DNA binding"/>
    <property type="evidence" value="ECO:0007669"/>
    <property type="project" value="UniProtKB-UniRule"/>
</dbReference>
<dbReference type="GO" id="GO:0003887">
    <property type="term" value="F:DNA-directed DNA polymerase activity"/>
    <property type="evidence" value="ECO:0007669"/>
    <property type="project" value="UniProtKB-UniRule"/>
</dbReference>
<evidence type="ECO:0000256" key="11">
    <source>
        <dbReference type="ARBA" id="ARBA00049244"/>
    </source>
</evidence>
<comment type="similarity">
    <text evidence="1 13">Belongs to the DNA polymerase type-A family.</text>
</comment>
<evidence type="ECO:0000256" key="8">
    <source>
        <dbReference type="ARBA" id="ARBA00022932"/>
    </source>
</evidence>
<keyword evidence="7 13" id="KW-0227">DNA damage</keyword>
<keyword evidence="9 13" id="KW-0238">DNA-binding</keyword>
<dbReference type="InterPro" id="IPR036397">
    <property type="entry name" value="RNaseH_sf"/>
</dbReference>
<dbReference type="GO" id="GO:0006261">
    <property type="term" value="P:DNA-templated DNA replication"/>
    <property type="evidence" value="ECO:0007669"/>
    <property type="project" value="UniProtKB-UniRule"/>
</dbReference>
<dbReference type="GO" id="GO:0006302">
    <property type="term" value="P:double-strand break repair"/>
    <property type="evidence" value="ECO:0007669"/>
    <property type="project" value="TreeGrafter"/>
</dbReference>
<evidence type="ECO:0000256" key="1">
    <source>
        <dbReference type="ARBA" id="ARBA00007705"/>
    </source>
</evidence>
<evidence type="ECO:0000256" key="9">
    <source>
        <dbReference type="ARBA" id="ARBA00023125"/>
    </source>
</evidence>
<comment type="catalytic activity">
    <reaction evidence="11 13">
        <text>DNA(n) + a 2'-deoxyribonucleoside 5'-triphosphate = DNA(n+1) + diphosphate</text>
        <dbReference type="Rhea" id="RHEA:22508"/>
        <dbReference type="Rhea" id="RHEA-COMP:17339"/>
        <dbReference type="Rhea" id="RHEA-COMP:17340"/>
        <dbReference type="ChEBI" id="CHEBI:33019"/>
        <dbReference type="ChEBI" id="CHEBI:61560"/>
        <dbReference type="ChEBI" id="CHEBI:173112"/>
        <dbReference type="EC" id="2.7.7.7"/>
    </reaction>
</comment>
<evidence type="ECO:0000313" key="17">
    <source>
        <dbReference type="Proteomes" id="UP000438699"/>
    </source>
</evidence>
<evidence type="ECO:0000256" key="13">
    <source>
        <dbReference type="RuleBase" id="RU004460"/>
    </source>
</evidence>
<keyword evidence="10 13" id="KW-0234">DNA repair</keyword>
<organism evidence="16 17">
    <name type="scientific">Pseudodesulfovibrio senegalensis</name>
    <dbReference type="NCBI Taxonomy" id="1721087"/>
    <lineage>
        <taxon>Bacteria</taxon>
        <taxon>Pseudomonadati</taxon>
        <taxon>Thermodesulfobacteriota</taxon>
        <taxon>Desulfovibrionia</taxon>
        <taxon>Desulfovibrionales</taxon>
        <taxon>Desulfovibrionaceae</taxon>
    </lineage>
</organism>
<dbReference type="RefSeq" id="WP_151150296.1">
    <property type="nucleotide sequence ID" value="NZ_WAIE01000002.1"/>
</dbReference>
<dbReference type="EC" id="2.7.7.7" evidence="2 12"/>
<keyword evidence="6 13" id="KW-0235">DNA replication</keyword>
<dbReference type="InterPro" id="IPR043502">
    <property type="entry name" value="DNA/RNA_pol_sf"/>
</dbReference>
<dbReference type="FunFam" id="1.20.1060.10:FF:000001">
    <property type="entry name" value="DNA polymerase I"/>
    <property type="match status" value="1"/>
</dbReference>
<evidence type="ECO:0000256" key="6">
    <source>
        <dbReference type="ARBA" id="ARBA00022705"/>
    </source>
</evidence>
<proteinExistence type="inferred from homology"/>
<keyword evidence="13" id="KW-0540">Nuclease</keyword>
<dbReference type="SMART" id="SM00475">
    <property type="entry name" value="53EXOc"/>
    <property type="match status" value="1"/>
</dbReference>
<dbReference type="SMART" id="SM00279">
    <property type="entry name" value="HhH2"/>
    <property type="match status" value="1"/>
</dbReference>
<sequence>MSLKQELNLDREPIFLIDGTALFYRAFYARADLKRADGFPTNAINTTIRSLLNLLKKESPSHVGFIMDGRPPTFRNELYDQYKANRPPMPEALAQQIDPVREAVQLMGLRLLVSDGVEADDCIASLTHRFKNERPVIIVGSDKDLKQCLDTNVFMLSQSGRKEKLTSLESFTEEEGLAPQQWPDFQALIGDSADNIPGIPKVGPVTARKIMAELPTLEAIRDGYETLPPKLREKVEPELDNIFLYRKLTRMRLDCCPQAMDEFKVSAMDAQGLRDFLETYELRGLMRSIPAPQGNSSPTKTKAASKTSGNAMQGMLLDVGVVAPVATDPIKVTAVDDLGQLPDVTDREVGLVRKENVFLLGLDGEEYRYAGPAEQLASALAPVQTIATPSVQELLREDDAWLAVRSDQWFDLSLAAYLMDPEERNYNWERLRQSLYQDGKPQFDEAAKDLHPQAQGMAALAYMQGMNTQMNAAHLGELMRTLEIPLIPALVGMEKAGICINDVAFTKHLGEVSEQLAGLTRTIVDMAGEPFNIRSSQQMAHILFDKLELKPAGKTAGGQLSTANQVLEKIRTQHPVVEKILEYRMLEKLRSTYLEPLPKLAGPDGRIHTHFNQLATATGRLSSSRPNLQNIPIRGPQGKRMRACFTAGPNMLLAAADYSQIELRVLAHCSQDPELLDAFRNDEDIHSRTAALLEDKAAADITADERRRAKTINFGLIYGMGPQKLARELKITMNQAKEFIERYFAKLTTLREFYDQVVKDATNNGFVTTLAGRRRLLPDLHSRNNMEASQAKRQAINTVIQGSAADIIKMAMIKAHNDERLRELGARMILQVHDELLIESPVQTTESAAKRLREIMQDVTELAVPLRVDMGTGRTWADAH</sequence>
<name>A0A6N6N4E2_9BACT</name>
<feature type="domain" description="DNA-directed DNA polymerase family A palm" evidence="15">
    <location>
        <begin position="638"/>
        <end position="844"/>
    </location>
</feature>
<dbReference type="SUPFAM" id="SSF47807">
    <property type="entry name" value="5' to 3' exonuclease, C-terminal subdomain"/>
    <property type="match status" value="1"/>
</dbReference>
<dbReference type="InterPro" id="IPR020045">
    <property type="entry name" value="DNA_polI_H3TH"/>
</dbReference>
<dbReference type="PROSITE" id="PS00447">
    <property type="entry name" value="DNA_POLYMERASE_A"/>
    <property type="match status" value="1"/>
</dbReference>
<keyword evidence="8 13" id="KW-0239">DNA-directed DNA polymerase</keyword>
<dbReference type="NCBIfam" id="NF004397">
    <property type="entry name" value="PRK05755.1"/>
    <property type="match status" value="1"/>
</dbReference>
<dbReference type="Gene3D" id="3.40.50.1010">
    <property type="entry name" value="5'-nuclease"/>
    <property type="match status" value="1"/>
</dbReference>
<dbReference type="Gene3D" id="1.10.150.20">
    <property type="entry name" value="5' to 3' exonuclease, C-terminal subdomain"/>
    <property type="match status" value="2"/>
</dbReference>
<dbReference type="InterPro" id="IPR036279">
    <property type="entry name" value="5-3_exonuclease_C_sf"/>
</dbReference>
<feature type="domain" description="5'-3' exonuclease" evidence="14">
    <location>
        <begin position="10"/>
        <end position="266"/>
    </location>
</feature>
<keyword evidence="17" id="KW-1185">Reference proteome</keyword>
<evidence type="ECO:0000259" key="15">
    <source>
        <dbReference type="SMART" id="SM00482"/>
    </source>
</evidence>
<dbReference type="InterPro" id="IPR008918">
    <property type="entry name" value="HhH2"/>
</dbReference>
<dbReference type="Gene3D" id="3.30.420.10">
    <property type="entry name" value="Ribonuclease H-like superfamily/Ribonuclease H"/>
    <property type="match status" value="1"/>
</dbReference>
<dbReference type="PANTHER" id="PTHR10133:SF27">
    <property type="entry name" value="DNA POLYMERASE NU"/>
    <property type="match status" value="1"/>
</dbReference>
<dbReference type="CDD" id="cd08637">
    <property type="entry name" value="DNA_pol_A_pol_I_C"/>
    <property type="match status" value="1"/>
</dbReference>
<dbReference type="InterPro" id="IPR002298">
    <property type="entry name" value="DNA_polymerase_A"/>
</dbReference>
<dbReference type="InterPro" id="IPR018320">
    <property type="entry name" value="DNA_polymerase_1"/>
</dbReference>
<dbReference type="GO" id="GO:0008409">
    <property type="term" value="F:5'-3' exonuclease activity"/>
    <property type="evidence" value="ECO:0007669"/>
    <property type="project" value="UniProtKB-UniRule"/>
</dbReference>
<dbReference type="Pfam" id="PF01367">
    <property type="entry name" value="5_3_exonuc"/>
    <property type="match status" value="1"/>
</dbReference>
<evidence type="ECO:0000256" key="4">
    <source>
        <dbReference type="ARBA" id="ARBA00022679"/>
    </source>
</evidence>
<dbReference type="SMART" id="SM00482">
    <property type="entry name" value="POLAc"/>
    <property type="match status" value="1"/>
</dbReference>
<dbReference type="InterPro" id="IPR029060">
    <property type="entry name" value="PIN-like_dom_sf"/>
</dbReference>
<keyword evidence="13" id="KW-0269">Exonuclease</keyword>
<dbReference type="FunFam" id="1.10.150.20:FF:000002">
    <property type="entry name" value="DNA polymerase I"/>
    <property type="match status" value="1"/>
</dbReference>
<dbReference type="SUPFAM" id="SSF56672">
    <property type="entry name" value="DNA/RNA polymerases"/>
    <property type="match status" value="1"/>
</dbReference>
<dbReference type="PRINTS" id="PR00868">
    <property type="entry name" value="DNAPOLI"/>
</dbReference>
<dbReference type="InterPro" id="IPR001098">
    <property type="entry name" value="DNA-dir_DNA_pol_A_palm_dom"/>
</dbReference>
<dbReference type="OrthoDB" id="9806424at2"/>
<evidence type="ECO:0000256" key="2">
    <source>
        <dbReference type="ARBA" id="ARBA00012417"/>
    </source>
</evidence>
<dbReference type="PANTHER" id="PTHR10133">
    <property type="entry name" value="DNA POLYMERASE I"/>
    <property type="match status" value="1"/>
</dbReference>
<dbReference type="Proteomes" id="UP000438699">
    <property type="component" value="Unassembled WGS sequence"/>
</dbReference>
<dbReference type="AlphaFoldDB" id="A0A6N6N4E2"/>
<evidence type="ECO:0000256" key="10">
    <source>
        <dbReference type="ARBA" id="ARBA00023204"/>
    </source>
</evidence>
<evidence type="ECO:0000256" key="3">
    <source>
        <dbReference type="ARBA" id="ARBA00020311"/>
    </source>
</evidence>